<feature type="domain" description="DinB-like" evidence="1">
    <location>
        <begin position="23"/>
        <end position="159"/>
    </location>
</feature>
<organism evidence="2 3">
    <name type="scientific">Paenibacillus piri</name>
    <dbReference type="NCBI Taxonomy" id="2547395"/>
    <lineage>
        <taxon>Bacteria</taxon>
        <taxon>Bacillati</taxon>
        <taxon>Bacillota</taxon>
        <taxon>Bacilli</taxon>
        <taxon>Bacillales</taxon>
        <taxon>Paenibacillaceae</taxon>
        <taxon>Paenibacillus</taxon>
    </lineage>
</organism>
<evidence type="ECO:0000259" key="1">
    <source>
        <dbReference type="Pfam" id="PF12867"/>
    </source>
</evidence>
<dbReference type="OrthoDB" id="9793216at2"/>
<dbReference type="EMBL" id="SMRT01000002">
    <property type="protein sequence ID" value="TDF99584.1"/>
    <property type="molecule type" value="Genomic_DNA"/>
</dbReference>
<protein>
    <submittedName>
        <fullName evidence="2">DinB family protein</fullName>
    </submittedName>
</protein>
<dbReference type="Gene3D" id="1.20.120.450">
    <property type="entry name" value="dinb family like domain"/>
    <property type="match status" value="1"/>
</dbReference>
<proteinExistence type="predicted"/>
<accession>A0A4V2ZU46</accession>
<keyword evidence="3" id="KW-1185">Reference proteome</keyword>
<name>A0A4V2ZU46_9BACL</name>
<sequence length="170" mass="19557">MNAAKTKFMAKERSAMNELIQAYAQGYDQLTEALNGVSEELLHFKPAPDKWSIKEVIIHVSDAEMIAIYRMKKIIAENNPLLFKFDPDAWAGRLKYESLDLQHYLELFKLQRAGMTAVLKGLQPDDWERTGVHNIAGKQTLKDIVSMFVGHVSRHIQQIERNKQAFQSRI</sequence>
<dbReference type="Proteomes" id="UP000295636">
    <property type="component" value="Unassembled WGS sequence"/>
</dbReference>
<dbReference type="Pfam" id="PF12867">
    <property type="entry name" value="DinB_2"/>
    <property type="match status" value="1"/>
</dbReference>
<dbReference type="InterPro" id="IPR024775">
    <property type="entry name" value="DinB-like"/>
</dbReference>
<evidence type="ECO:0000313" key="3">
    <source>
        <dbReference type="Proteomes" id="UP000295636"/>
    </source>
</evidence>
<dbReference type="AlphaFoldDB" id="A0A4V2ZU46"/>
<gene>
    <name evidence="2" type="ORF">E1757_07040</name>
</gene>
<dbReference type="SUPFAM" id="SSF109854">
    <property type="entry name" value="DinB/YfiT-like putative metalloenzymes"/>
    <property type="match status" value="1"/>
</dbReference>
<reference evidence="2 3" key="1">
    <citation type="submission" date="2019-03" db="EMBL/GenBank/DDBJ databases">
        <title>This is whole genome sequence of Paenibacillus sp MS74 strain.</title>
        <authorList>
            <person name="Trinh H.N."/>
        </authorList>
    </citation>
    <scope>NUCLEOTIDE SEQUENCE [LARGE SCALE GENOMIC DNA]</scope>
    <source>
        <strain evidence="2 3">MS74</strain>
    </source>
</reference>
<dbReference type="InterPro" id="IPR034660">
    <property type="entry name" value="DinB/YfiT-like"/>
</dbReference>
<evidence type="ECO:0000313" key="2">
    <source>
        <dbReference type="EMBL" id="TDF99584.1"/>
    </source>
</evidence>
<comment type="caution">
    <text evidence="2">The sequence shown here is derived from an EMBL/GenBank/DDBJ whole genome shotgun (WGS) entry which is preliminary data.</text>
</comment>